<dbReference type="OrthoDB" id="2753667at2759"/>
<keyword evidence="4" id="KW-1185">Reference proteome</keyword>
<keyword evidence="2" id="KW-0812">Transmembrane</keyword>
<evidence type="ECO:0000256" key="2">
    <source>
        <dbReference type="SAM" id="Phobius"/>
    </source>
</evidence>
<evidence type="ECO:0000313" key="4">
    <source>
        <dbReference type="Proteomes" id="UP000076761"/>
    </source>
</evidence>
<dbReference type="EMBL" id="KV425658">
    <property type="protein sequence ID" value="KZT18883.1"/>
    <property type="molecule type" value="Genomic_DNA"/>
</dbReference>
<proteinExistence type="predicted"/>
<reference evidence="3 4" key="1">
    <citation type="journal article" date="2016" name="Mol. Biol. Evol.">
        <title>Comparative Genomics of Early-Diverging Mushroom-Forming Fungi Provides Insights into the Origins of Lignocellulose Decay Capabilities.</title>
        <authorList>
            <person name="Nagy L.G."/>
            <person name="Riley R."/>
            <person name="Tritt A."/>
            <person name="Adam C."/>
            <person name="Daum C."/>
            <person name="Floudas D."/>
            <person name="Sun H."/>
            <person name="Yadav J.S."/>
            <person name="Pangilinan J."/>
            <person name="Larsson K.H."/>
            <person name="Matsuura K."/>
            <person name="Barry K."/>
            <person name="Labutti K."/>
            <person name="Kuo R."/>
            <person name="Ohm R.A."/>
            <person name="Bhattacharya S.S."/>
            <person name="Shirouzu T."/>
            <person name="Yoshinaga Y."/>
            <person name="Martin F.M."/>
            <person name="Grigoriev I.V."/>
            <person name="Hibbett D.S."/>
        </authorList>
    </citation>
    <scope>NUCLEOTIDE SEQUENCE [LARGE SCALE GENOMIC DNA]</scope>
    <source>
        <strain evidence="3 4">HHB14362 ss-1</strain>
    </source>
</reference>
<protein>
    <submittedName>
        <fullName evidence="3">Uncharacterized protein</fullName>
    </submittedName>
</protein>
<feature type="transmembrane region" description="Helical" evidence="2">
    <location>
        <begin position="20"/>
        <end position="37"/>
    </location>
</feature>
<feature type="region of interest" description="Disordered" evidence="1">
    <location>
        <begin position="258"/>
        <end position="285"/>
    </location>
</feature>
<evidence type="ECO:0000313" key="3">
    <source>
        <dbReference type="EMBL" id="KZT18883.1"/>
    </source>
</evidence>
<feature type="region of interest" description="Disordered" evidence="1">
    <location>
        <begin position="342"/>
        <end position="415"/>
    </location>
</feature>
<evidence type="ECO:0000256" key="1">
    <source>
        <dbReference type="SAM" id="MobiDB-lite"/>
    </source>
</evidence>
<organism evidence="3 4">
    <name type="scientific">Neolentinus lepideus HHB14362 ss-1</name>
    <dbReference type="NCBI Taxonomy" id="1314782"/>
    <lineage>
        <taxon>Eukaryota</taxon>
        <taxon>Fungi</taxon>
        <taxon>Dikarya</taxon>
        <taxon>Basidiomycota</taxon>
        <taxon>Agaricomycotina</taxon>
        <taxon>Agaricomycetes</taxon>
        <taxon>Gloeophyllales</taxon>
        <taxon>Gloeophyllaceae</taxon>
        <taxon>Neolentinus</taxon>
    </lineage>
</organism>
<name>A0A165MWY2_9AGAM</name>
<feature type="compositionally biased region" description="Low complexity" evidence="1">
    <location>
        <begin position="387"/>
        <end position="415"/>
    </location>
</feature>
<dbReference type="AlphaFoldDB" id="A0A165MWY2"/>
<accession>A0A165MWY2</accession>
<keyword evidence="2" id="KW-0472">Membrane</keyword>
<feature type="compositionally biased region" description="Low complexity" evidence="1">
    <location>
        <begin position="364"/>
        <end position="376"/>
    </location>
</feature>
<sequence>MAAPLTHSSASNTTSTSLSLLSVLVVFLLLILVKLGYCKYRRLHSIHALPATTSASFNLPNFNSLTLGEKVEEKVARNAYLIGCLGSPEWEAHIRSRMDNARREENQPDCSSRFSNPMLSPRASIYSSTGHSSFIQSPSFTELCGSGSGSQATPQIPATAHVKQKRIVVQHSMSTLSQTGSLSPSMHSSPTLYTSSSSQSLHRQASLLGNFSETGRAISRMPSLETGYTISRMSSLVSISNSTSAMYLDVPTSSHPTASSIGLTIRPVPSPRNRASVVGEGKRTSYHKPTLRTNIKHRSSPSLRSARNSTLSAIAGVGAGSVSSVDVTTRAALVSRANSLAATVSEVSTQDEDKENQGPHNEFGKTSASSGSVSKSAVRKRGPPKAVSVSRTTLSSVPSTVSRTSSSIVSRTPTRRPFASIAQTLNAEPSPTLGGTEHGFLAPDLRSGSDAGSANGPNLAGIGAGAGLSNVPRQPSPLRNSAILTTPMKNRSINSGVGTMAGSLQTCVKTVTMTAPLRNVDAAAGGLRGLGFGHIGSSDDGCMQMRPSLDC</sequence>
<gene>
    <name evidence="3" type="ORF">NEOLEDRAFT_1142803</name>
</gene>
<dbReference type="InParanoid" id="A0A165MWY2"/>
<keyword evidence="2" id="KW-1133">Transmembrane helix</keyword>
<dbReference type="Proteomes" id="UP000076761">
    <property type="component" value="Unassembled WGS sequence"/>
</dbReference>